<keyword evidence="6" id="KW-1185">Reference proteome</keyword>
<evidence type="ECO:0000256" key="1">
    <source>
        <dbReference type="ARBA" id="ARBA00008777"/>
    </source>
</evidence>
<name>A0A6J0BGM6_NEOLC</name>
<dbReference type="GO" id="GO:0005762">
    <property type="term" value="C:mitochondrial large ribosomal subunit"/>
    <property type="evidence" value="ECO:0007669"/>
    <property type="project" value="TreeGrafter"/>
</dbReference>
<evidence type="ECO:0000256" key="5">
    <source>
        <dbReference type="ARBA" id="ARBA00035413"/>
    </source>
</evidence>
<evidence type="ECO:0000256" key="2">
    <source>
        <dbReference type="ARBA" id="ARBA00022980"/>
    </source>
</evidence>
<evidence type="ECO:0000256" key="4">
    <source>
        <dbReference type="ARBA" id="ARBA00035290"/>
    </source>
</evidence>
<comment type="similarity">
    <text evidence="1">Belongs to the bacterial ribosomal protein bL17 family.</text>
</comment>
<dbReference type="SUPFAM" id="SSF64263">
    <property type="entry name" value="Prokaryotic ribosomal protein L17"/>
    <property type="match status" value="1"/>
</dbReference>
<accession>A0A6J0BGM6</accession>
<dbReference type="InterPro" id="IPR036373">
    <property type="entry name" value="Ribosomal_bL17_sf"/>
</dbReference>
<evidence type="ECO:0000313" key="8">
    <source>
        <dbReference type="RefSeq" id="XP_046598149.1"/>
    </source>
</evidence>
<dbReference type="RefSeq" id="XP_015512888.2">
    <property type="nucleotide sequence ID" value="XM_015657402.2"/>
</dbReference>
<sequence>MNQANISNLVSKLNIYVRPKARRLKNPAGPEGRLLKLRKTVTALIKYERLELNFNRGEEARGYAERLISEALRHGPAHHETMKLADFWILEKQYVHKLFKVLVPRYENFTSSYTKMYNAPRLYPGMYYKKSVLELKGNVYPSLHQEYSQKRNLLHNVLLDEARKEFRLKKYDEIVDNFKQTRM</sequence>
<proteinExistence type="inferred from homology"/>
<dbReference type="Pfam" id="PF01196">
    <property type="entry name" value="Ribosomal_L17"/>
    <property type="match status" value="1"/>
</dbReference>
<evidence type="ECO:0000256" key="3">
    <source>
        <dbReference type="ARBA" id="ARBA00023274"/>
    </source>
</evidence>
<dbReference type="InParanoid" id="A0A6J0BGM6"/>
<dbReference type="GeneID" id="107219237"/>
<gene>
    <name evidence="7 8" type="primary">LOC107219237</name>
</gene>
<dbReference type="Proteomes" id="UP000829291">
    <property type="component" value="Chromosome 5"/>
</dbReference>
<protein>
    <recommendedName>
        <fullName evidence="4">Large ribosomal subunit protein bL17m</fullName>
    </recommendedName>
    <alternativeName>
        <fullName evidence="5">39S ribosomal protein L17, mitochondrial</fullName>
    </alternativeName>
</protein>
<dbReference type="GO" id="GO:0006412">
    <property type="term" value="P:translation"/>
    <property type="evidence" value="ECO:0007669"/>
    <property type="project" value="InterPro"/>
</dbReference>
<dbReference type="OrthoDB" id="275000at2759"/>
<dbReference type="RefSeq" id="XP_046598149.1">
    <property type="nucleotide sequence ID" value="XM_046742193.1"/>
</dbReference>
<evidence type="ECO:0000313" key="6">
    <source>
        <dbReference type="Proteomes" id="UP000829291"/>
    </source>
</evidence>
<organism evidence="6 7">
    <name type="scientific">Neodiprion lecontei</name>
    <name type="common">Redheaded pine sawfly</name>
    <dbReference type="NCBI Taxonomy" id="441921"/>
    <lineage>
        <taxon>Eukaryota</taxon>
        <taxon>Metazoa</taxon>
        <taxon>Ecdysozoa</taxon>
        <taxon>Arthropoda</taxon>
        <taxon>Hexapoda</taxon>
        <taxon>Insecta</taxon>
        <taxon>Pterygota</taxon>
        <taxon>Neoptera</taxon>
        <taxon>Endopterygota</taxon>
        <taxon>Hymenoptera</taxon>
        <taxon>Tenthredinoidea</taxon>
        <taxon>Diprionidae</taxon>
        <taxon>Diprioninae</taxon>
        <taxon>Neodiprion</taxon>
    </lineage>
</organism>
<dbReference type="AlphaFoldDB" id="A0A6J0BGM6"/>
<keyword evidence="2 7" id="KW-0689">Ribosomal protein</keyword>
<dbReference type="PANTHER" id="PTHR14413">
    <property type="entry name" value="RIBOSOMAL PROTEIN L17"/>
    <property type="match status" value="1"/>
</dbReference>
<dbReference type="Gene3D" id="3.90.1030.10">
    <property type="entry name" value="Ribosomal protein L17"/>
    <property type="match status" value="1"/>
</dbReference>
<evidence type="ECO:0000313" key="7">
    <source>
        <dbReference type="RefSeq" id="XP_015512888.2"/>
    </source>
</evidence>
<dbReference type="InterPro" id="IPR000456">
    <property type="entry name" value="Ribosomal_bL17"/>
</dbReference>
<dbReference type="KEGG" id="nlo:107219237"/>
<dbReference type="FunCoup" id="A0A6J0BGM6">
    <property type="interactions" value="1092"/>
</dbReference>
<dbReference type="GO" id="GO:0003735">
    <property type="term" value="F:structural constituent of ribosome"/>
    <property type="evidence" value="ECO:0007669"/>
    <property type="project" value="InterPro"/>
</dbReference>
<dbReference type="PANTHER" id="PTHR14413:SF16">
    <property type="entry name" value="LARGE RIBOSOMAL SUBUNIT PROTEIN BL17M"/>
    <property type="match status" value="1"/>
</dbReference>
<reference evidence="7 8" key="1">
    <citation type="submission" date="2025-05" db="UniProtKB">
        <authorList>
            <consortium name="RefSeq"/>
        </authorList>
    </citation>
    <scope>IDENTIFICATION</scope>
    <source>
        <tissue evidence="7 8">Thorax and Abdomen</tissue>
    </source>
</reference>
<keyword evidence="3" id="KW-0687">Ribonucleoprotein</keyword>